<sequence length="541" mass="59808">MATQLPRPVCGETTREPAPAPAAARADAFGSIDYELVPEDEFDALCVEVKTGDDLESSTTSSRNKYPAKLHARKVAAELGVSDGLIYLPGEPTRLYEDSDQSPPFKQRRYFYYLTGADFPDCAVTYEIATDRLTLWIPYVEPRQVLWYGATPDAAEAMRSYDVDDVRYTAQLSKFLHGQLRPATTLYILHPDQVPPKLTDRPRGQTHINYSKLRPAMDQARVVKTDYEVALIRRASLISSAAHRAVAERLLTMRNEQDIEAVLVAECTARGAHAQAYPIIAGAGVNASTLHYDSNDQPLAGKQLVVVDAGCEWQCYASDITRTLPISGSFSPEAADIHAIVQRMQDECIARIRPGCVFYALHLHAADVAIRGLLKLGILHGSFDEIQKAGTVAAFFPHGLGHHVGLEVHDVTGVDRLLMRESFHIEGGKREMVTPTTLSALRRMASAPPPYRGRQALRPNMIVTVEPGIYFCRPFIEGYFLTNAAHAKFIDRDVLEAYYDVGGVRIEDDILVTEDGHENISAEAPKGEDLLDVINGSFEKI</sequence>
<evidence type="ECO:0000256" key="2">
    <source>
        <dbReference type="ARBA" id="ARBA00001936"/>
    </source>
</evidence>
<dbReference type="InterPro" id="IPR029149">
    <property type="entry name" value="Creatin/AminoP/Spt16_N"/>
</dbReference>
<evidence type="ECO:0000256" key="15">
    <source>
        <dbReference type="SAM" id="MobiDB-lite"/>
    </source>
</evidence>
<evidence type="ECO:0000313" key="18">
    <source>
        <dbReference type="Proteomes" id="UP000050424"/>
    </source>
</evidence>
<name>A0A0P7BGK7_9HYPO</name>
<dbReference type="EC" id="3.4.11.9" evidence="5"/>
<evidence type="ECO:0000256" key="12">
    <source>
        <dbReference type="ARBA" id="ARBA00030849"/>
    </source>
</evidence>
<evidence type="ECO:0000256" key="11">
    <source>
        <dbReference type="ARBA" id="ARBA00023211"/>
    </source>
</evidence>
<dbReference type="InterPro" id="IPR052433">
    <property type="entry name" value="X-Pro_dipept-like"/>
</dbReference>
<evidence type="ECO:0000256" key="10">
    <source>
        <dbReference type="ARBA" id="ARBA00023049"/>
    </source>
</evidence>
<evidence type="ECO:0000256" key="3">
    <source>
        <dbReference type="ARBA" id="ARBA00002443"/>
    </source>
</evidence>
<dbReference type="InterPro" id="IPR000994">
    <property type="entry name" value="Pept_M24"/>
</dbReference>
<dbReference type="STRING" id="78410.A0A0P7BGK7"/>
<dbReference type="InterPro" id="IPR007865">
    <property type="entry name" value="Aminopep_P_N"/>
</dbReference>
<keyword evidence="9" id="KW-0378">Hydrolase</keyword>
<comment type="function">
    <text evidence="3">Catalyzes the removal of a penultimate prolyl residue from the N-termini of peptides.</text>
</comment>
<dbReference type="SUPFAM" id="SSF53092">
    <property type="entry name" value="Creatinase/prolidase N-terminal domain"/>
    <property type="match status" value="1"/>
</dbReference>
<proteinExistence type="inferred from homology"/>
<evidence type="ECO:0000256" key="9">
    <source>
        <dbReference type="ARBA" id="ARBA00022801"/>
    </source>
</evidence>
<dbReference type="Pfam" id="PF00557">
    <property type="entry name" value="Peptidase_M24"/>
    <property type="match status" value="1"/>
</dbReference>
<evidence type="ECO:0000256" key="5">
    <source>
        <dbReference type="ARBA" id="ARBA00012574"/>
    </source>
</evidence>
<organism evidence="17 18">
    <name type="scientific">Neonectria ditissima</name>
    <dbReference type="NCBI Taxonomy" id="78410"/>
    <lineage>
        <taxon>Eukaryota</taxon>
        <taxon>Fungi</taxon>
        <taxon>Dikarya</taxon>
        <taxon>Ascomycota</taxon>
        <taxon>Pezizomycotina</taxon>
        <taxon>Sordariomycetes</taxon>
        <taxon>Hypocreomycetidae</taxon>
        <taxon>Hypocreales</taxon>
        <taxon>Nectriaceae</taxon>
        <taxon>Neonectria</taxon>
    </lineage>
</organism>
<keyword evidence="11" id="KW-0464">Manganese</keyword>
<feature type="region of interest" description="Disordered" evidence="15">
    <location>
        <begin position="1"/>
        <end position="22"/>
    </location>
</feature>
<dbReference type="Pfam" id="PF05195">
    <property type="entry name" value="AMP_N"/>
    <property type="match status" value="1"/>
</dbReference>
<evidence type="ECO:0000256" key="13">
    <source>
        <dbReference type="ARBA" id="ARBA00032413"/>
    </source>
</evidence>
<dbReference type="GO" id="GO:0030145">
    <property type="term" value="F:manganese ion binding"/>
    <property type="evidence" value="ECO:0007669"/>
    <property type="project" value="InterPro"/>
</dbReference>
<evidence type="ECO:0000259" key="16">
    <source>
        <dbReference type="SMART" id="SM01011"/>
    </source>
</evidence>
<reference evidence="17 18" key="1">
    <citation type="submission" date="2015-09" db="EMBL/GenBank/DDBJ databases">
        <title>Draft genome of a European isolate of the apple canker pathogen Neonectria ditissima.</title>
        <authorList>
            <person name="Gomez-Cortecero A."/>
            <person name="Harrison R.J."/>
            <person name="Armitage A.D."/>
        </authorList>
    </citation>
    <scope>NUCLEOTIDE SEQUENCE [LARGE SCALE GENOMIC DNA]</scope>
    <source>
        <strain evidence="17 18">R09/05</strain>
    </source>
</reference>
<gene>
    <name evidence="17" type="ORF">AK830_g6918</name>
</gene>
<dbReference type="Gene3D" id="3.40.350.10">
    <property type="entry name" value="Creatinase/prolidase N-terminal domain"/>
    <property type="match status" value="1"/>
</dbReference>
<accession>A0A0P7BGK7</accession>
<dbReference type="OrthoDB" id="10261878at2759"/>
<evidence type="ECO:0000256" key="14">
    <source>
        <dbReference type="RuleBase" id="RU000590"/>
    </source>
</evidence>
<keyword evidence="8 14" id="KW-0479">Metal-binding</keyword>
<dbReference type="CDD" id="cd01087">
    <property type="entry name" value="Prolidase"/>
    <property type="match status" value="1"/>
</dbReference>
<dbReference type="AlphaFoldDB" id="A0A0P7BGK7"/>
<evidence type="ECO:0000313" key="17">
    <source>
        <dbReference type="EMBL" id="KPM39632.1"/>
    </source>
</evidence>
<keyword evidence="6 17" id="KW-0031">Aminopeptidase</keyword>
<dbReference type="GO" id="GO:0070006">
    <property type="term" value="F:metalloaminopeptidase activity"/>
    <property type="evidence" value="ECO:0007669"/>
    <property type="project" value="InterPro"/>
</dbReference>
<evidence type="ECO:0000256" key="1">
    <source>
        <dbReference type="ARBA" id="ARBA00001424"/>
    </source>
</evidence>
<evidence type="ECO:0000256" key="6">
    <source>
        <dbReference type="ARBA" id="ARBA00022438"/>
    </source>
</evidence>
<dbReference type="PROSITE" id="PS00491">
    <property type="entry name" value="PROLINE_PEPTIDASE"/>
    <property type="match status" value="1"/>
</dbReference>
<dbReference type="PANTHER" id="PTHR43226">
    <property type="entry name" value="XAA-PRO AMINOPEPTIDASE 3"/>
    <property type="match status" value="1"/>
</dbReference>
<dbReference type="PANTHER" id="PTHR43226:SF3">
    <property type="entry name" value="XAA-PRO AMINOPEPTIDASE AN0832-RELATED"/>
    <property type="match status" value="1"/>
</dbReference>
<dbReference type="Proteomes" id="UP000050424">
    <property type="component" value="Unassembled WGS sequence"/>
</dbReference>
<dbReference type="GO" id="GO:0006508">
    <property type="term" value="P:proteolysis"/>
    <property type="evidence" value="ECO:0007669"/>
    <property type="project" value="UniProtKB-KW"/>
</dbReference>
<dbReference type="SMART" id="SM01011">
    <property type="entry name" value="AMP_N"/>
    <property type="match status" value="1"/>
</dbReference>
<dbReference type="InterPro" id="IPR036005">
    <property type="entry name" value="Creatinase/aminopeptidase-like"/>
</dbReference>
<keyword evidence="18" id="KW-1185">Reference proteome</keyword>
<evidence type="ECO:0000256" key="4">
    <source>
        <dbReference type="ARBA" id="ARBA00008766"/>
    </source>
</evidence>
<dbReference type="SUPFAM" id="SSF55920">
    <property type="entry name" value="Creatinase/aminopeptidase"/>
    <property type="match status" value="1"/>
</dbReference>
<evidence type="ECO:0000256" key="7">
    <source>
        <dbReference type="ARBA" id="ARBA00022670"/>
    </source>
</evidence>
<comment type="similarity">
    <text evidence="4 14">Belongs to the peptidase M24B family.</text>
</comment>
<dbReference type="Gene3D" id="3.90.230.10">
    <property type="entry name" value="Creatinase/methionine aminopeptidase superfamily"/>
    <property type="match status" value="1"/>
</dbReference>
<protein>
    <recommendedName>
        <fullName evidence="5">Xaa-Pro aminopeptidase</fullName>
        <ecNumber evidence="5">3.4.11.9</ecNumber>
    </recommendedName>
    <alternativeName>
        <fullName evidence="12">Aminoacylproline aminopeptidase</fullName>
    </alternativeName>
    <alternativeName>
        <fullName evidence="13">Prolidase</fullName>
    </alternativeName>
</protein>
<feature type="domain" description="Aminopeptidase P N-terminal" evidence="16">
    <location>
        <begin position="66"/>
        <end position="195"/>
    </location>
</feature>
<keyword evidence="7" id="KW-0645">Protease</keyword>
<dbReference type="InterPro" id="IPR001131">
    <property type="entry name" value="Peptidase_M24B_aminopep-P_CS"/>
</dbReference>
<comment type="catalytic activity">
    <reaction evidence="1">
        <text>Release of any N-terminal amino acid, including proline, that is linked to proline, even from a dipeptide or tripeptide.</text>
        <dbReference type="EC" id="3.4.11.9"/>
    </reaction>
</comment>
<comment type="cofactor">
    <cofactor evidence="2">
        <name>Mn(2+)</name>
        <dbReference type="ChEBI" id="CHEBI:29035"/>
    </cofactor>
</comment>
<evidence type="ECO:0000256" key="8">
    <source>
        <dbReference type="ARBA" id="ARBA00022723"/>
    </source>
</evidence>
<dbReference type="EMBL" id="LKCW01000101">
    <property type="protein sequence ID" value="KPM39632.1"/>
    <property type="molecule type" value="Genomic_DNA"/>
</dbReference>
<comment type="caution">
    <text evidence="17">The sequence shown here is derived from an EMBL/GenBank/DDBJ whole genome shotgun (WGS) entry which is preliminary data.</text>
</comment>
<keyword evidence="10" id="KW-0482">Metalloprotease</keyword>